<evidence type="ECO:0000259" key="6">
    <source>
        <dbReference type="Pfam" id="PF09378"/>
    </source>
</evidence>
<accession>A3MV70</accession>
<evidence type="ECO:0000259" key="5">
    <source>
        <dbReference type="Pfam" id="PF01935"/>
    </source>
</evidence>
<comment type="similarity">
    <text evidence="1">Belongs to the HerA family.</text>
</comment>
<dbReference type="HOGENOM" id="CLU_023842_2_0_2"/>
<dbReference type="PANTHER" id="PTHR42957:SF1">
    <property type="entry name" value="HELICASE MJ1565-RELATED"/>
    <property type="match status" value="1"/>
</dbReference>
<dbReference type="eggNOG" id="arCOG00280">
    <property type="taxonomic scope" value="Archaea"/>
</dbReference>
<evidence type="ECO:0000256" key="1">
    <source>
        <dbReference type="ARBA" id="ARBA00007816"/>
    </source>
</evidence>
<feature type="domain" description="Helicase HerA barrel" evidence="6">
    <location>
        <begin position="4"/>
        <end position="96"/>
    </location>
</feature>
<evidence type="ECO:0000313" key="8">
    <source>
        <dbReference type="Proteomes" id="UP000001431"/>
    </source>
</evidence>
<gene>
    <name evidence="7" type="ordered locus">Pcal_1112</name>
</gene>
<dbReference type="Pfam" id="PF01935">
    <property type="entry name" value="DUF87"/>
    <property type="match status" value="1"/>
</dbReference>
<dbReference type="KEGG" id="pcl:Pcal_1112"/>
<dbReference type="Gene3D" id="3.40.50.300">
    <property type="entry name" value="P-loop containing nucleotide triphosphate hydrolases"/>
    <property type="match status" value="2"/>
</dbReference>
<dbReference type="GeneID" id="4910083"/>
<sequence length="524" mass="58297">MEKIGVVIRSPSIYYYIFRPFRGIEIDVGTFVAVEVDGARVLSKVTAVRHRNTATDPRLIAHFDDVETVDTVKETLGIEDALYYTEAKAVVLGARRGGRIYRPQKPVKPLSYVYKASKSELEEFFAPRSDGVYITVGTVKGTDIPVRIDAERLVTHHCAILASTGAGKSWLAGVIVERLSLLDIPIIIVDPHGEYSAMSIPATDKGKQVSEKVRIYVVGKVDVKHVDEAFAQRYGHPRVYTRVGINPRSLPPRTLEKILADLYGLTDAQRRILEEGWQQATSYGERQPLTSVEELVKEVLDGGRHVAPPGYAGEMALRGLEGRLKSLFYNSPIFITMYGETYQGEPLKLIDPQAYATSPNIHVFDLSGLDSLDQQIFLAVLLDQLYRLATRRRIATTFTVVEEAHIFAPSSAQSVSRSYLARIAREGRKFGLGLCLITQRPAKLDQDVASQAMTQIFKRMINPNDLKYVANVAEQLEDPRLLKTLNEDDAVVVGVSVPAPLLITVGERWTNHGGITPRLRKEVT</sequence>
<organism evidence="7 8">
    <name type="scientific">Pyrobaculum calidifontis (strain DSM 21063 / JCM 11548 / VA1)</name>
    <dbReference type="NCBI Taxonomy" id="410359"/>
    <lineage>
        <taxon>Archaea</taxon>
        <taxon>Thermoproteota</taxon>
        <taxon>Thermoprotei</taxon>
        <taxon>Thermoproteales</taxon>
        <taxon>Thermoproteaceae</taxon>
        <taxon>Pyrobaculum</taxon>
    </lineage>
</organism>
<name>A3MV70_PYRCJ</name>
<dbReference type="AlphaFoldDB" id="A3MV70"/>
<dbReference type="PANTHER" id="PTHR42957">
    <property type="entry name" value="HELICASE MJ1565-RELATED"/>
    <property type="match status" value="1"/>
</dbReference>
<dbReference type="InterPro" id="IPR027417">
    <property type="entry name" value="P-loop_NTPase"/>
</dbReference>
<dbReference type="GO" id="GO:0043139">
    <property type="term" value="F:5'-3' DNA helicase activity"/>
    <property type="evidence" value="ECO:0007669"/>
    <property type="project" value="UniProtKB-EC"/>
</dbReference>
<comment type="catalytic activity">
    <reaction evidence="4">
        <text>ATP + H2O = ADP + phosphate + H(+)</text>
        <dbReference type="Rhea" id="RHEA:13065"/>
        <dbReference type="ChEBI" id="CHEBI:15377"/>
        <dbReference type="ChEBI" id="CHEBI:15378"/>
        <dbReference type="ChEBI" id="CHEBI:30616"/>
        <dbReference type="ChEBI" id="CHEBI:43474"/>
        <dbReference type="ChEBI" id="CHEBI:456216"/>
        <dbReference type="EC" id="5.6.2.4"/>
    </reaction>
</comment>
<dbReference type="SUPFAM" id="SSF52540">
    <property type="entry name" value="P-loop containing nucleoside triphosphate hydrolases"/>
    <property type="match status" value="1"/>
</dbReference>
<dbReference type="GO" id="GO:0043138">
    <property type="term" value="F:3'-5' DNA helicase activity"/>
    <property type="evidence" value="ECO:0007669"/>
    <property type="project" value="UniProtKB-EC"/>
</dbReference>
<dbReference type="Pfam" id="PF09378">
    <property type="entry name" value="HAS-barrel"/>
    <property type="match status" value="1"/>
</dbReference>
<dbReference type="InterPro" id="IPR018538">
    <property type="entry name" value="HerA_barrel_dom"/>
</dbReference>
<dbReference type="EMBL" id="CP000561">
    <property type="protein sequence ID" value="ABO08537.1"/>
    <property type="molecule type" value="Genomic_DNA"/>
</dbReference>
<evidence type="ECO:0000256" key="4">
    <source>
        <dbReference type="ARBA" id="ARBA00048988"/>
    </source>
</evidence>
<protein>
    <submittedName>
        <fullName evidence="7">Uncharacterized protein</fullName>
    </submittedName>
</protein>
<dbReference type="RefSeq" id="WP_011849795.1">
    <property type="nucleotide sequence ID" value="NC_009073.1"/>
</dbReference>
<dbReference type="Proteomes" id="UP000001431">
    <property type="component" value="Chromosome"/>
</dbReference>
<keyword evidence="8" id="KW-1185">Reference proteome</keyword>
<dbReference type="InterPro" id="IPR002789">
    <property type="entry name" value="HerA_central"/>
</dbReference>
<proteinExistence type="inferred from homology"/>
<dbReference type="OrthoDB" id="107033at2157"/>
<dbReference type="InterPro" id="IPR008571">
    <property type="entry name" value="HerA-like"/>
</dbReference>
<comment type="catalytic activity">
    <reaction evidence="2">
        <text>Couples ATP hydrolysis with the unwinding of duplex DNA by translocating in the 3'-5' direction.</text>
        <dbReference type="EC" id="5.6.2.4"/>
    </reaction>
</comment>
<reference evidence="7" key="1">
    <citation type="submission" date="2007-02" db="EMBL/GenBank/DDBJ databases">
        <title>Complete sequence of Pyrobaculum calidifontis JCM 11548.</title>
        <authorList>
            <consortium name="US DOE Joint Genome Institute"/>
            <person name="Copeland A."/>
            <person name="Lucas S."/>
            <person name="Lapidus A."/>
            <person name="Barry K."/>
            <person name="Glavina del Rio T."/>
            <person name="Dalin E."/>
            <person name="Tice H."/>
            <person name="Pitluck S."/>
            <person name="Chain P."/>
            <person name="Malfatti S."/>
            <person name="Shin M."/>
            <person name="Vergez L."/>
            <person name="Schmutz J."/>
            <person name="Larimer F."/>
            <person name="Land M."/>
            <person name="Hauser L."/>
            <person name="Kyrpides N."/>
            <person name="Mikhailova N."/>
            <person name="Cozen A.E."/>
            <person name="Fitz-Gibbon S.T."/>
            <person name="House C.H."/>
            <person name="Saltikov C."/>
            <person name="Lowe T.M."/>
            <person name="Richardson P."/>
        </authorList>
    </citation>
    <scope>NUCLEOTIDE SEQUENCE [LARGE SCALE GENOMIC DNA]</scope>
    <source>
        <strain evidence="7">JCM 11548</strain>
    </source>
</reference>
<evidence type="ECO:0000313" key="7">
    <source>
        <dbReference type="EMBL" id="ABO08537.1"/>
    </source>
</evidence>
<feature type="domain" description="Helicase HerA central" evidence="5">
    <location>
        <begin position="134"/>
        <end position="384"/>
    </location>
</feature>
<comment type="catalytic activity">
    <reaction evidence="3">
        <text>ATP + H2O = ADP + phosphate + H(+)</text>
        <dbReference type="Rhea" id="RHEA:13065"/>
        <dbReference type="ChEBI" id="CHEBI:15377"/>
        <dbReference type="ChEBI" id="CHEBI:15378"/>
        <dbReference type="ChEBI" id="CHEBI:30616"/>
        <dbReference type="ChEBI" id="CHEBI:43474"/>
        <dbReference type="ChEBI" id="CHEBI:456216"/>
        <dbReference type="EC" id="5.6.2.3"/>
    </reaction>
</comment>
<evidence type="ECO:0000256" key="3">
    <source>
        <dbReference type="ARBA" id="ARBA00048954"/>
    </source>
</evidence>
<evidence type="ECO:0000256" key="2">
    <source>
        <dbReference type="ARBA" id="ARBA00034617"/>
    </source>
</evidence>
<dbReference type="STRING" id="410359.Pcal_1112"/>